<dbReference type="CDD" id="cd01832">
    <property type="entry name" value="SGNH_hydrolase_like_1"/>
    <property type="match status" value="1"/>
</dbReference>
<reference evidence="4" key="1">
    <citation type="journal article" date="2019" name="Int. J. Syst. Evol. Microbiol.">
        <title>The Global Catalogue of Microorganisms (GCM) 10K type strain sequencing project: providing services to taxonomists for standard genome sequencing and annotation.</title>
        <authorList>
            <consortium name="The Broad Institute Genomics Platform"/>
            <consortium name="The Broad Institute Genome Sequencing Center for Infectious Disease"/>
            <person name="Wu L."/>
            <person name="Ma J."/>
        </authorList>
    </citation>
    <scope>NUCLEOTIDE SEQUENCE [LARGE SCALE GENOMIC DNA]</scope>
    <source>
        <strain evidence="4">JCM 17336</strain>
    </source>
</reference>
<accession>A0ABP7EXN6</accession>
<dbReference type="Gene3D" id="3.40.50.1110">
    <property type="entry name" value="SGNH hydrolase"/>
    <property type="match status" value="1"/>
</dbReference>
<keyword evidence="1" id="KW-0732">Signal</keyword>
<dbReference type="SUPFAM" id="SSF52266">
    <property type="entry name" value="SGNH hydrolase"/>
    <property type="match status" value="1"/>
</dbReference>
<proteinExistence type="predicted"/>
<feature type="chain" id="PRO_5045313804" evidence="1">
    <location>
        <begin position="23"/>
        <end position="251"/>
    </location>
</feature>
<dbReference type="InterPro" id="IPR051532">
    <property type="entry name" value="Ester_Hydrolysis_Enzymes"/>
</dbReference>
<name>A0ABP7EXN6_9FLAO</name>
<organism evidence="3 4">
    <name type="scientific">Flavobacterium ginsengisoli</name>
    <dbReference type="NCBI Taxonomy" id="871694"/>
    <lineage>
        <taxon>Bacteria</taxon>
        <taxon>Pseudomonadati</taxon>
        <taxon>Bacteroidota</taxon>
        <taxon>Flavobacteriia</taxon>
        <taxon>Flavobacteriales</taxon>
        <taxon>Flavobacteriaceae</taxon>
        <taxon>Flavobacterium</taxon>
    </lineage>
</organism>
<dbReference type="Pfam" id="PF13472">
    <property type="entry name" value="Lipase_GDSL_2"/>
    <property type="match status" value="1"/>
</dbReference>
<dbReference type="EMBL" id="BAABDT010000001">
    <property type="protein sequence ID" value="GAA3725157.1"/>
    <property type="molecule type" value="Genomic_DNA"/>
</dbReference>
<dbReference type="GO" id="GO:0016787">
    <property type="term" value="F:hydrolase activity"/>
    <property type="evidence" value="ECO:0007669"/>
    <property type="project" value="UniProtKB-KW"/>
</dbReference>
<dbReference type="PANTHER" id="PTHR30383">
    <property type="entry name" value="THIOESTERASE 1/PROTEASE 1/LYSOPHOSPHOLIPASE L1"/>
    <property type="match status" value="1"/>
</dbReference>
<dbReference type="PROSITE" id="PS51257">
    <property type="entry name" value="PROKAR_LIPOPROTEIN"/>
    <property type="match status" value="1"/>
</dbReference>
<dbReference type="Proteomes" id="UP001501367">
    <property type="component" value="Unassembled WGS sequence"/>
</dbReference>
<feature type="domain" description="SGNH hydrolase-type esterase" evidence="2">
    <location>
        <begin position="54"/>
        <end position="235"/>
    </location>
</feature>
<dbReference type="PANTHER" id="PTHR30383:SF5">
    <property type="entry name" value="SGNH HYDROLASE-TYPE ESTERASE DOMAIN-CONTAINING PROTEIN"/>
    <property type="match status" value="1"/>
</dbReference>
<evidence type="ECO:0000313" key="4">
    <source>
        <dbReference type="Proteomes" id="UP001501367"/>
    </source>
</evidence>
<dbReference type="InterPro" id="IPR013830">
    <property type="entry name" value="SGNH_hydro"/>
</dbReference>
<evidence type="ECO:0000313" key="3">
    <source>
        <dbReference type="EMBL" id="GAA3725157.1"/>
    </source>
</evidence>
<sequence length="251" mass="27689">MKPHFKQIVTIIFSIFLLSCNAEENSTPTATNPPVVTPPKTPEPPIASKVNYLALGDSYTIGQSVCATCRFPEQLKTSLATMYSSTVSLKIIATTGWTTSDLISAINSQNLDSNYDLVTLLIGVNNQYQHKNFSVYEKEFPELVNKAIMLAKGDKKNVVVISIPDYSYTPYGQALVGNQSNKISAEITQYNNFAENYCNTNQIAFVSITEITREGLNKPDLVASDGLHPSEAAYKMFVDKIMPKIKIALQD</sequence>
<protein>
    <submittedName>
        <fullName evidence="3">SGNH/GDSL hydrolase family protein</fullName>
    </submittedName>
</protein>
<evidence type="ECO:0000259" key="2">
    <source>
        <dbReference type="Pfam" id="PF13472"/>
    </source>
</evidence>
<keyword evidence="4" id="KW-1185">Reference proteome</keyword>
<comment type="caution">
    <text evidence="3">The sequence shown here is derived from an EMBL/GenBank/DDBJ whole genome shotgun (WGS) entry which is preliminary data.</text>
</comment>
<dbReference type="InterPro" id="IPR036514">
    <property type="entry name" value="SGNH_hydro_sf"/>
</dbReference>
<feature type="signal peptide" evidence="1">
    <location>
        <begin position="1"/>
        <end position="22"/>
    </location>
</feature>
<gene>
    <name evidence="3" type="ORF">GCM10022422_02920</name>
</gene>
<evidence type="ECO:0000256" key="1">
    <source>
        <dbReference type="SAM" id="SignalP"/>
    </source>
</evidence>
<dbReference type="RefSeq" id="WP_345156924.1">
    <property type="nucleotide sequence ID" value="NZ_BAABDT010000001.1"/>
</dbReference>
<keyword evidence="3" id="KW-0378">Hydrolase</keyword>